<comment type="caution">
    <text evidence="20">The sequence shown here is derived from an EMBL/GenBank/DDBJ whole genome shotgun (WGS) entry which is preliminary data.</text>
</comment>
<evidence type="ECO:0000256" key="17">
    <source>
        <dbReference type="PIRSR" id="PIRSR600823-5"/>
    </source>
</evidence>
<evidence type="ECO:0000256" key="1">
    <source>
        <dbReference type="ARBA" id="ARBA00000189"/>
    </source>
</evidence>
<dbReference type="PANTHER" id="PTHR31517">
    <property type="match status" value="1"/>
</dbReference>
<dbReference type="EC" id="1.11.1.7" evidence="4 18"/>
<dbReference type="InterPro" id="IPR010255">
    <property type="entry name" value="Haem_peroxidase_sf"/>
</dbReference>
<dbReference type="GO" id="GO:0005576">
    <property type="term" value="C:extracellular region"/>
    <property type="evidence" value="ECO:0007669"/>
    <property type="project" value="UniProtKB-SubCell"/>
</dbReference>
<dbReference type="GO" id="GO:0140825">
    <property type="term" value="F:lactoperoxidase activity"/>
    <property type="evidence" value="ECO:0007669"/>
    <property type="project" value="UniProtKB-EC"/>
</dbReference>
<dbReference type="PROSITE" id="PS00435">
    <property type="entry name" value="PEROXIDASE_1"/>
    <property type="match status" value="1"/>
</dbReference>
<dbReference type="GO" id="GO:0020037">
    <property type="term" value="F:heme binding"/>
    <property type="evidence" value="ECO:0007669"/>
    <property type="project" value="UniProtKB-UniRule"/>
</dbReference>
<dbReference type="AlphaFoldDB" id="A0AAN8ZFY9"/>
<dbReference type="PANTHER" id="PTHR31517:SF84">
    <property type="entry name" value="PEROXIDASE"/>
    <property type="match status" value="1"/>
</dbReference>
<evidence type="ECO:0000256" key="8">
    <source>
        <dbReference type="ARBA" id="ARBA00022837"/>
    </source>
</evidence>
<proteinExistence type="inferred from homology"/>
<feature type="active site" description="Proton acceptor" evidence="13">
    <location>
        <position position="68"/>
    </location>
</feature>
<evidence type="ECO:0000256" key="2">
    <source>
        <dbReference type="ARBA" id="ARBA00002322"/>
    </source>
</evidence>
<sequence>MEDKRMLRFIAFAMILRLSSEIQAQLEVSFYKNKCGDADVEKIIKEEVSNAFFNDTGIAPGLLRLHFHDCFAGVGCEGSILIDSTPTNVAEKDGPPNGITIRGTEVIDRAKARIEASCRGVVSCADILAYAARDAVVLTRGFSWDVPAGRRDGRVSLASQTVDIPAPFFNLDQITQAFAKKGLTRQEMVALVGAHTIGRSHCFSFSDRLYNFNSSTGQDPTLNPFYAAQLKLQCPRDARGNIDPNLVVQMNTSPALMDPSYYADVLTGRGLFTSDQALTSSSATIAQTRIYALNGFRWQQDFVQAMIKMSQFGVLTGNQGEIRLNCRVINS</sequence>
<evidence type="ECO:0000256" key="13">
    <source>
        <dbReference type="PIRSR" id="PIRSR600823-1"/>
    </source>
</evidence>
<feature type="binding site" description="axial binding residue" evidence="15">
    <location>
        <position position="195"/>
    </location>
    <ligand>
        <name>heme b</name>
        <dbReference type="ChEBI" id="CHEBI:60344"/>
    </ligand>
    <ligandPart>
        <name>Fe</name>
        <dbReference type="ChEBI" id="CHEBI:18248"/>
    </ligandPart>
</feature>
<evidence type="ECO:0000256" key="4">
    <source>
        <dbReference type="ARBA" id="ARBA00012313"/>
    </source>
</evidence>
<dbReference type="EMBL" id="JBAMMX010000007">
    <property type="protein sequence ID" value="KAK6936601.1"/>
    <property type="molecule type" value="Genomic_DNA"/>
</dbReference>
<keyword evidence="7 15" id="KW-0479">Metal-binding</keyword>
<feature type="disulfide bond" evidence="17">
    <location>
        <begin position="35"/>
        <end position="118"/>
    </location>
</feature>
<evidence type="ECO:0000256" key="6">
    <source>
        <dbReference type="ARBA" id="ARBA00022617"/>
    </source>
</evidence>
<dbReference type="Proteomes" id="UP001370490">
    <property type="component" value="Unassembled WGS sequence"/>
</dbReference>
<keyword evidence="21" id="KW-1185">Reference proteome</keyword>
<evidence type="ECO:0000256" key="12">
    <source>
        <dbReference type="ARBA" id="ARBA00023180"/>
    </source>
</evidence>
<dbReference type="Gene3D" id="1.10.520.10">
    <property type="match status" value="1"/>
</dbReference>
<keyword evidence="10 15" id="KW-0408">Iron</keyword>
<comment type="catalytic activity">
    <reaction evidence="1 18">
        <text>2 a phenolic donor + H2O2 = 2 a phenolic radical donor + 2 H2O</text>
        <dbReference type="Rhea" id="RHEA:56136"/>
        <dbReference type="ChEBI" id="CHEBI:15377"/>
        <dbReference type="ChEBI" id="CHEBI:16240"/>
        <dbReference type="ChEBI" id="CHEBI:139520"/>
        <dbReference type="ChEBI" id="CHEBI:139521"/>
        <dbReference type="EC" id="1.11.1.7"/>
    </reaction>
</comment>
<protein>
    <recommendedName>
        <fullName evidence="4 18">Peroxidase</fullName>
        <ecNumber evidence="4 18">1.11.1.7</ecNumber>
    </recommendedName>
</protein>
<feature type="binding site" evidence="15">
    <location>
        <position position="79"/>
    </location>
    <ligand>
        <name>Ca(2+)</name>
        <dbReference type="ChEBI" id="CHEBI:29108"/>
        <label>1</label>
    </ligand>
</feature>
<dbReference type="CDD" id="cd00693">
    <property type="entry name" value="secretory_peroxidase"/>
    <property type="match status" value="1"/>
</dbReference>
<dbReference type="SUPFAM" id="SSF48113">
    <property type="entry name" value="Heme-dependent peroxidases"/>
    <property type="match status" value="1"/>
</dbReference>
<evidence type="ECO:0000256" key="9">
    <source>
        <dbReference type="ARBA" id="ARBA00023002"/>
    </source>
</evidence>
<keyword evidence="5 18" id="KW-0575">Peroxidase</keyword>
<dbReference type="InterPro" id="IPR019794">
    <property type="entry name" value="Peroxidases_AS"/>
</dbReference>
<keyword evidence="11 17" id="KW-1015">Disulfide bond</keyword>
<feature type="binding site" evidence="15">
    <location>
        <position position="75"/>
    </location>
    <ligand>
        <name>Ca(2+)</name>
        <dbReference type="ChEBI" id="CHEBI:29108"/>
        <label>1</label>
    </ligand>
</feature>
<evidence type="ECO:0000256" key="11">
    <source>
        <dbReference type="ARBA" id="ARBA00023157"/>
    </source>
</evidence>
<evidence type="ECO:0000256" key="16">
    <source>
        <dbReference type="PIRSR" id="PIRSR600823-4"/>
    </source>
</evidence>
<name>A0AAN8ZFY9_9MAGN</name>
<evidence type="ECO:0000256" key="18">
    <source>
        <dbReference type="RuleBase" id="RU362060"/>
    </source>
</evidence>
<comment type="subcellular location">
    <subcellularLocation>
        <location evidence="18">Secreted</location>
    </subcellularLocation>
</comment>
<dbReference type="InterPro" id="IPR019793">
    <property type="entry name" value="Peroxidases_heam-ligand_BS"/>
</dbReference>
<dbReference type="PRINTS" id="PR00461">
    <property type="entry name" value="PLPEROXIDASE"/>
</dbReference>
<feature type="binding site" evidence="15">
    <location>
        <position position="91"/>
    </location>
    <ligand>
        <name>Ca(2+)</name>
        <dbReference type="ChEBI" id="CHEBI:29108"/>
        <label>1</label>
    </ligand>
</feature>
<feature type="chain" id="PRO_5042664272" description="Peroxidase" evidence="18">
    <location>
        <begin position="25"/>
        <end position="331"/>
    </location>
</feature>
<dbReference type="Pfam" id="PF00141">
    <property type="entry name" value="peroxidase"/>
    <property type="match status" value="1"/>
</dbReference>
<evidence type="ECO:0000256" key="7">
    <source>
        <dbReference type="ARBA" id="ARBA00022723"/>
    </source>
</evidence>
<feature type="domain" description="Plant heme peroxidase family profile" evidence="19">
    <location>
        <begin position="25"/>
        <end position="330"/>
    </location>
</feature>
<dbReference type="Gene3D" id="1.10.420.10">
    <property type="entry name" value="Peroxidase, domain 2"/>
    <property type="match status" value="1"/>
</dbReference>
<dbReference type="PROSITE" id="PS50873">
    <property type="entry name" value="PEROXIDASE_4"/>
    <property type="match status" value="1"/>
</dbReference>
<evidence type="ECO:0000256" key="3">
    <source>
        <dbReference type="ARBA" id="ARBA00006873"/>
    </source>
</evidence>
<evidence type="ECO:0000256" key="10">
    <source>
        <dbReference type="ARBA" id="ARBA00023004"/>
    </source>
</evidence>
<feature type="site" description="Transition state stabilizer" evidence="16">
    <location>
        <position position="64"/>
    </location>
</feature>
<keyword evidence="18" id="KW-0376">Hydrogen peroxide</keyword>
<dbReference type="InterPro" id="IPR033905">
    <property type="entry name" value="Secretory_peroxidase"/>
</dbReference>
<evidence type="ECO:0000256" key="14">
    <source>
        <dbReference type="PIRSR" id="PIRSR600823-2"/>
    </source>
</evidence>
<keyword evidence="6 18" id="KW-0349">Heme</keyword>
<evidence type="ECO:0000313" key="21">
    <source>
        <dbReference type="Proteomes" id="UP001370490"/>
    </source>
</evidence>
<feature type="binding site" evidence="14">
    <location>
        <position position="165"/>
    </location>
    <ligand>
        <name>substrate</name>
    </ligand>
</feature>
<comment type="function">
    <text evidence="2">Removal of H(2)O(2), oxidation of toxic reductants, biosynthesis and degradation of lignin, suberization, auxin catabolism, response to environmental stresses such as wounding, pathogen attack and oxidative stress. These functions might be dependent on each isozyme/isoform in each plant tissue.</text>
</comment>
<comment type="similarity">
    <text evidence="3">Belongs to the peroxidase family. Ascorbate peroxidase subfamily.</text>
</comment>
<feature type="signal peptide" evidence="18">
    <location>
        <begin position="1"/>
        <end position="24"/>
    </location>
</feature>
<comment type="cofactor">
    <cofactor evidence="15 18">
        <name>heme b</name>
        <dbReference type="ChEBI" id="CHEBI:60344"/>
    </cofactor>
    <text evidence="15 18">Binds 1 heme b (iron(II)-protoporphyrin IX) group per subunit.</text>
</comment>
<evidence type="ECO:0000259" key="19">
    <source>
        <dbReference type="PROSITE" id="PS50873"/>
    </source>
</evidence>
<evidence type="ECO:0000256" key="5">
    <source>
        <dbReference type="ARBA" id="ARBA00022559"/>
    </source>
</evidence>
<dbReference type="GO" id="GO:0006979">
    <property type="term" value="P:response to oxidative stress"/>
    <property type="evidence" value="ECO:0007669"/>
    <property type="project" value="UniProtKB-UniRule"/>
</dbReference>
<accession>A0AAN8ZFY9</accession>
<feature type="disulfide bond" evidence="17">
    <location>
        <begin position="124"/>
        <end position="326"/>
    </location>
</feature>
<dbReference type="InterPro" id="IPR002016">
    <property type="entry name" value="Haem_peroxidase"/>
</dbReference>
<evidence type="ECO:0000313" key="20">
    <source>
        <dbReference type="EMBL" id="KAK6936601.1"/>
    </source>
</evidence>
<feature type="disulfide bond" evidence="17">
    <location>
        <begin position="202"/>
        <end position="234"/>
    </location>
</feature>
<dbReference type="PROSITE" id="PS00436">
    <property type="entry name" value="PEROXIDASE_2"/>
    <property type="match status" value="1"/>
</dbReference>
<evidence type="ECO:0000256" key="15">
    <source>
        <dbReference type="PIRSR" id="PIRSR600823-3"/>
    </source>
</evidence>
<comment type="similarity">
    <text evidence="18">Belongs to the peroxidase family. Classical plant (class III) peroxidase subfamily.</text>
</comment>
<organism evidence="20 21">
    <name type="scientific">Dillenia turbinata</name>
    <dbReference type="NCBI Taxonomy" id="194707"/>
    <lineage>
        <taxon>Eukaryota</taxon>
        <taxon>Viridiplantae</taxon>
        <taxon>Streptophyta</taxon>
        <taxon>Embryophyta</taxon>
        <taxon>Tracheophyta</taxon>
        <taxon>Spermatophyta</taxon>
        <taxon>Magnoliopsida</taxon>
        <taxon>eudicotyledons</taxon>
        <taxon>Gunneridae</taxon>
        <taxon>Pentapetalae</taxon>
        <taxon>Dilleniales</taxon>
        <taxon>Dilleniaceae</taxon>
        <taxon>Dillenia</taxon>
    </lineage>
</organism>
<gene>
    <name evidence="20" type="ORF">RJ641_033631</name>
</gene>
<feature type="disulfide bond" evidence="17">
    <location>
        <begin position="70"/>
        <end position="76"/>
    </location>
</feature>
<keyword evidence="8 15" id="KW-0106">Calcium</keyword>
<feature type="binding site" evidence="15">
    <location>
        <position position="69"/>
    </location>
    <ligand>
        <name>Ca(2+)</name>
        <dbReference type="ChEBI" id="CHEBI:29108"/>
        <label>1</label>
    </ligand>
</feature>
<dbReference type="GO" id="GO:0046872">
    <property type="term" value="F:metal ion binding"/>
    <property type="evidence" value="ECO:0007669"/>
    <property type="project" value="UniProtKB-UniRule"/>
</dbReference>
<dbReference type="InterPro" id="IPR000823">
    <property type="entry name" value="Peroxidase_pln"/>
</dbReference>
<dbReference type="PRINTS" id="PR00458">
    <property type="entry name" value="PEROXIDASE"/>
</dbReference>
<keyword evidence="9 18" id="KW-0560">Oxidoreductase</keyword>
<feature type="binding site" evidence="15">
    <location>
        <position position="258"/>
    </location>
    <ligand>
        <name>Ca(2+)</name>
        <dbReference type="ChEBI" id="CHEBI:29108"/>
        <label>2</label>
    </ligand>
</feature>
<reference evidence="20 21" key="1">
    <citation type="submission" date="2023-12" db="EMBL/GenBank/DDBJ databases">
        <title>A high-quality genome assembly for Dillenia turbinata (Dilleniales).</title>
        <authorList>
            <person name="Chanderbali A."/>
        </authorList>
    </citation>
    <scope>NUCLEOTIDE SEQUENCE [LARGE SCALE GENOMIC DNA]</scope>
    <source>
        <strain evidence="20">LSX21</strain>
        <tissue evidence="20">Leaf</tissue>
    </source>
</reference>
<keyword evidence="12" id="KW-0325">Glycoprotein</keyword>
<keyword evidence="18" id="KW-0732">Signal</keyword>
<comment type="cofactor">
    <cofactor evidence="15 18">
        <name>Ca(2+)</name>
        <dbReference type="ChEBI" id="CHEBI:29108"/>
    </cofactor>
    <text evidence="15 18">Binds 2 calcium ions per subunit.</text>
</comment>
<dbReference type="GO" id="GO:0042744">
    <property type="term" value="P:hydrogen peroxide catabolic process"/>
    <property type="evidence" value="ECO:0007669"/>
    <property type="project" value="UniProtKB-KW"/>
</dbReference>
<keyword evidence="18" id="KW-0964">Secreted</keyword>
<feature type="binding site" evidence="15">
    <location>
        <position position="196"/>
    </location>
    <ligand>
        <name>Ca(2+)</name>
        <dbReference type="ChEBI" id="CHEBI:29108"/>
        <label>2</label>
    </ligand>
</feature>
<dbReference type="FunFam" id="1.10.420.10:FF:000006">
    <property type="entry name" value="Peroxidase"/>
    <property type="match status" value="1"/>
</dbReference>